<dbReference type="EMBL" id="CP012508">
    <property type="protein sequence ID" value="ALB21400.1"/>
    <property type="molecule type" value="Genomic_DNA"/>
</dbReference>
<sequence length="30" mass="3755">MNQVFEYGRLIDQKIMRLESGFRLKMFKKF</sequence>
<protein>
    <submittedName>
        <fullName evidence="1">Uncharacterized protein</fullName>
    </submittedName>
</protein>
<gene>
    <name evidence="1" type="ORF">KU39_214</name>
</gene>
<reference evidence="1 2" key="1">
    <citation type="journal article" date="2014" name="Genome Announc.">
        <title>Comparative Genome Analysis of Two Isolates of the Fish Pathogen Piscirickettsia salmonis from Different Hosts Reveals Major Differences in Virulence-Associated Secretion Systems.</title>
        <authorList>
            <person name="Bohle H."/>
            <person name="Henriquez P."/>
            <person name="Grothusen H."/>
            <person name="Navas E."/>
            <person name="Sandoval A."/>
            <person name="Bustamante F."/>
            <person name="Bustos P."/>
            <person name="Mancilla M."/>
        </authorList>
    </citation>
    <scope>NUCLEOTIDE SEQUENCE [LARGE SCALE GENOMIC DNA]</scope>
    <source>
        <strain evidence="2">B1-32597</strain>
    </source>
</reference>
<proteinExistence type="predicted"/>
<organism evidence="1 2">
    <name type="scientific">Piscirickettsia salmonis</name>
    <dbReference type="NCBI Taxonomy" id="1238"/>
    <lineage>
        <taxon>Bacteria</taxon>
        <taxon>Pseudomonadati</taxon>
        <taxon>Pseudomonadota</taxon>
        <taxon>Gammaproteobacteria</taxon>
        <taxon>Thiotrichales</taxon>
        <taxon>Piscirickettsiaceae</taxon>
        <taxon>Piscirickettsia</taxon>
    </lineage>
</organism>
<dbReference type="AlphaFoldDB" id="A0AAC8VFB1"/>
<accession>A0AAC8VFB1</accession>
<dbReference type="Proteomes" id="UP000029558">
    <property type="component" value="Chromosome"/>
</dbReference>
<evidence type="ECO:0000313" key="1">
    <source>
        <dbReference type="EMBL" id="ALB21400.1"/>
    </source>
</evidence>
<name>A0AAC8VFB1_PISSA</name>
<evidence type="ECO:0000313" key="2">
    <source>
        <dbReference type="Proteomes" id="UP000029558"/>
    </source>
</evidence>